<comment type="similarity">
    <text evidence="1">Belongs to the metallo-dependent hydrolases superfamily. ATZ/TRZ family.</text>
</comment>
<protein>
    <submittedName>
        <fullName evidence="4">Amidohydrolase family protein</fullName>
    </submittedName>
</protein>
<gene>
    <name evidence="4" type="ORF">PZ740_06335</name>
</gene>
<dbReference type="Pfam" id="PF01979">
    <property type="entry name" value="Amidohydro_1"/>
    <property type="match status" value="1"/>
</dbReference>
<sequence length="481" mass="52819">MSTTLIRKASWVVAWDEAAGKHVYLNDADVAFEGNRVTHVGPAFAGTAEKVIDGSGRLVMPGLVNIHSHPLSEPLNKGWTDELGSPALGMSSLYEFMPIYRPDLEGTRACARTAVAELLLSGVTTLVDLSVGYEGWFEILDESGIRPVVAPMYRSARWFTRNGSIVEYEWDDEAGHKAMEEALALVDKALAHPSGRFGGMVAPSQIDTCTPELIKASMAAARERGVTMQIHAAQSMVEFNELMRRHGMTAVQWLDSLEVLGEDTILGHGIFLDDYGVPHAPRTDDLARLKATRTAVAHCPNVFQRRGISMRTVGRYLREGVRVGLGTDTYPHNMLEEMRTALYVSRLMSGDPYDLRTSDIFDAATVGGAAILKRSDIGRLSPGAKADIVMVDLDLPSMKPMRDPLKSLIYAAAERAVRDVFVDGNQVVKDGRCLTIDVEAAAEGVHQAHLRAREEVKNLHWAGKSHWELVPSVYEIRGRST</sequence>
<keyword evidence="5" id="KW-1185">Reference proteome</keyword>
<dbReference type="GO" id="GO:0016810">
    <property type="term" value="F:hydrolase activity, acting on carbon-nitrogen (but not peptide) bonds"/>
    <property type="evidence" value="ECO:0007669"/>
    <property type="project" value="InterPro"/>
</dbReference>
<accession>A0AAP3V003</accession>
<dbReference type="InterPro" id="IPR050287">
    <property type="entry name" value="MTA/SAH_deaminase"/>
</dbReference>
<proteinExistence type="inferred from homology"/>
<reference evidence="4 5" key="1">
    <citation type="submission" date="2023-03" db="EMBL/GenBank/DDBJ databases">
        <title>YIM 152171 draft genome.</title>
        <authorList>
            <person name="Yang Z."/>
        </authorList>
    </citation>
    <scope>NUCLEOTIDE SEQUENCE [LARGE SCALE GENOMIC DNA]</scope>
    <source>
        <strain evidence="4 5">YIM 152171</strain>
    </source>
</reference>
<evidence type="ECO:0000313" key="5">
    <source>
        <dbReference type="Proteomes" id="UP001301140"/>
    </source>
</evidence>
<dbReference type="Gene3D" id="2.30.40.10">
    <property type="entry name" value="Urease, subunit C, domain 1"/>
    <property type="match status" value="1"/>
</dbReference>
<feature type="domain" description="Amidohydrolase-related" evidence="3">
    <location>
        <begin position="58"/>
        <end position="427"/>
    </location>
</feature>
<dbReference type="InterPro" id="IPR006680">
    <property type="entry name" value="Amidohydro-rel"/>
</dbReference>
<dbReference type="EMBL" id="JARGEQ010000051">
    <property type="protein sequence ID" value="MDF1585999.1"/>
    <property type="molecule type" value="Genomic_DNA"/>
</dbReference>
<organism evidence="4 5">
    <name type="scientific">Marinimicrococcus flavescens</name>
    <dbReference type="NCBI Taxonomy" id="3031815"/>
    <lineage>
        <taxon>Bacteria</taxon>
        <taxon>Pseudomonadati</taxon>
        <taxon>Pseudomonadota</taxon>
        <taxon>Alphaproteobacteria</taxon>
        <taxon>Geminicoccales</taxon>
        <taxon>Geminicoccaceae</taxon>
        <taxon>Marinimicrococcus</taxon>
    </lineage>
</organism>
<dbReference type="Proteomes" id="UP001301140">
    <property type="component" value="Unassembled WGS sequence"/>
</dbReference>
<dbReference type="Gene3D" id="3.20.20.140">
    <property type="entry name" value="Metal-dependent hydrolases"/>
    <property type="match status" value="1"/>
</dbReference>
<dbReference type="SUPFAM" id="SSF51556">
    <property type="entry name" value="Metallo-dependent hydrolases"/>
    <property type="match status" value="1"/>
</dbReference>
<keyword evidence="2" id="KW-0378">Hydrolase</keyword>
<dbReference type="SUPFAM" id="SSF51338">
    <property type="entry name" value="Composite domain of metallo-dependent hydrolases"/>
    <property type="match status" value="2"/>
</dbReference>
<comment type="caution">
    <text evidence="4">The sequence shown here is derived from an EMBL/GenBank/DDBJ whole genome shotgun (WGS) entry which is preliminary data.</text>
</comment>
<evidence type="ECO:0000256" key="1">
    <source>
        <dbReference type="ARBA" id="ARBA00006745"/>
    </source>
</evidence>
<evidence type="ECO:0000313" key="4">
    <source>
        <dbReference type="EMBL" id="MDF1585999.1"/>
    </source>
</evidence>
<dbReference type="PANTHER" id="PTHR43794">
    <property type="entry name" value="AMINOHYDROLASE SSNA-RELATED"/>
    <property type="match status" value="1"/>
</dbReference>
<dbReference type="RefSeq" id="WP_327788413.1">
    <property type="nucleotide sequence ID" value="NZ_JARGEQ010000051.1"/>
</dbReference>
<evidence type="ECO:0000259" key="3">
    <source>
        <dbReference type="Pfam" id="PF01979"/>
    </source>
</evidence>
<dbReference type="InterPro" id="IPR032466">
    <property type="entry name" value="Metal_Hydrolase"/>
</dbReference>
<evidence type="ECO:0000256" key="2">
    <source>
        <dbReference type="ARBA" id="ARBA00022801"/>
    </source>
</evidence>
<dbReference type="AlphaFoldDB" id="A0AAP3V003"/>
<name>A0AAP3V003_9PROT</name>
<dbReference type="InterPro" id="IPR011059">
    <property type="entry name" value="Metal-dep_hydrolase_composite"/>
</dbReference>
<dbReference type="PANTHER" id="PTHR43794:SF11">
    <property type="entry name" value="AMIDOHYDROLASE-RELATED DOMAIN-CONTAINING PROTEIN"/>
    <property type="match status" value="1"/>
</dbReference>